<protein>
    <submittedName>
        <fullName evidence="8">Prophage integrase IntA</fullName>
    </submittedName>
</protein>
<gene>
    <name evidence="8" type="primary">intA_1</name>
    <name evidence="8" type="ORF">ASD8599_01070</name>
</gene>
<dbReference type="Gene3D" id="3.30.160.390">
    <property type="entry name" value="Integrase, DNA-binding domain"/>
    <property type="match status" value="1"/>
</dbReference>
<dbReference type="InterPro" id="IPR010998">
    <property type="entry name" value="Integrase_recombinase_N"/>
</dbReference>
<feature type="domain" description="Core-binding (CB)" evidence="7">
    <location>
        <begin position="103"/>
        <end position="181"/>
    </location>
</feature>
<keyword evidence="3 5" id="KW-0238">DNA-binding</keyword>
<keyword evidence="9" id="KW-1185">Reference proteome</keyword>
<dbReference type="InterPro" id="IPR053876">
    <property type="entry name" value="Phage_int_M"/>
</dbReference>
<evidence type="ECO:0000313" key="8">
    <source>
        <dbReference type="EMBL" id="SPH20334.1"/>
    </source>
</evidence>
<dbReference type="GO" id="GO:0015074">
    <property type="term" value="P:DNA integration"/>
    <property type="evidence" value="ECO:0007669"/>
    <property type="project" value="UniProtKB-KW"/>
</dbReference>
<accession>A0A2R8BBA3</accession>
<dbReference type="PANTHER" id="PTHR30629:SF2">
    <property type="entry name" value="PROPHAGE INTEGRASE INTS-RELATED"/>
    <property type="match status" value="1"/>
</dbReference>
<dbReference type="Pfam" id="PF13356">
    <property type="entry name" value="Arm-DNA-bind_3"/>
    <property type="match status" value="1"/>
</dbReference>
<evidence type="ECO:0000313" key="9">
    <source>
        <dbReference type="Proteomes" id="UP000244880"/>
    </source>
</evidence>
<dbReference type="SUPFAM" id="SSF56349">
    <property type="entry name" value="DNA breaking-rejoining enzymes"/>
    <property type="match status" value="1"/>
</dbReference>
<dbReference type="EMBL" id="OMOR01000001">
    <property type="protein sequence ID" value="SPH20334.1"/>
    <property type="molecule type" value="Genomic_DNA"/>
</dbReference>
<dbReference type="Pfam" id="PF00589">
    <property type="entry name" value="Phage_integrase"/>
    <property type="match status" value="1"/>
</dbReference>
<evidence type="ECO:0000256" key="3">
    <source>
        <dbReference type="ARBA" id="ARBA00023125"/>
    </source>
</evidence>
<name>A0A2R8BBA3_9RHOB</name>
<comment type="similarity">
    <text evidence="1">Belongs to the 'phage' integrase family.</text>
</comment>
<dbReference type="AlphaFoldDB" id="A0A2R8BBA3"/>
<dbReference type="Pfam" id="PF22022">
    <property type="entry name" value="Phage_int_M"/>
    <property type="match status" value="1"/>
</dbReference>
<dbReference type="InterPro" id="IPR044068">
    <property type="entry name" value="CB"/>
</dbReference>
<feature type="domain" description="Tyr recombinase" evidence="6">
    <location>
        <begin position="202"/>
        <end position="380"/>
    </location>
</feature>
<dbReference type="InterPro" id="IPR013762">
    <property type="entry name" value="Integrase-like_cat_sf"/>
</dbReference>
<dbReference type="InterPro" id="IPR011010">
    <property type="entry name" value="DNA_brk_join_enz"/>
</dbReference>
<keyword evidence="2" id="KW-0229">DNA integration</keyword>
<evidence type="ECO:0000259" key="6">
    <source>
        <dbReference type="PROSITE" id="PS51898"/>
    </source>
</evidence>
<evidence type="ECO:0000256" key="1">
    <source>
        <dbReference type="ARBA" id="ARBA00008857"/>
    </source>
</evidence>
<evidence type="ECO:0000256" key="5">
    <source>
        <dbReference type="PROSITE-ProRule" id="PRU01248"/>
    </source>
</evidence>
<dbReference type="InterPro" id="IPR038488">
    <property type="entry name" value="Integrase_DNA-bd_sf"/>
</dbReference>
<dbReference type="CDD" id="cd00801">
    <property type="entry name" value="INT_P4_C"/>
    <property type="match status" value="1"/>
</dbReference>
<sequence length="403" mass="45686">MSYDACMKQMLTTKSLDAMPPAAVKRYEVRDQKTNGLHVRVSTTGAKVFYTLVRPNGSRRRVKIGPYPVVSLADARRRAMEIARDVELGEFDKTPEVSEVSTDTLGEMIPKFIELHAKPNTKDWKRTESVLHKFDGLKDRPIDQIKRQDVSKVLDSIIANGTPTRANRALSAIKKLMNWCVMRGDIETSPVALLRPPTREIPRDRVLNDDEIPMIWQHSDAEDYPFGPFLKLLMMTGQRRAEVSDMRWSELNLDEGIWELPASRVKNARLHIVPLPPQAVDILRSLHRFLDSDFVFTTTGRSAISGFGRLKERIEATLPENTPDWRFHDFRRTASTGMAKIGVAPHVIDAVTNHKSGVVSGVGATYNRYTYFNEKREALELWANELTKITTARSETSAGRKSE</sequence>
<dbReference type="InterPro" id="IPR025166">
    <property type="entry name" value="Integrase_DNA_bind_dom"/>
</dbReference>
<dbReference type="Gene3D" id="1.10.443.10">
    <property type="entry name" value="Intergrase catalytic core"/>
    <property type="match status" value="1"/>
</dbReference>
<evidence type="ECO:0000256" key="2">
    <source>
        <dbReference type="ARBA" id="ARBA00022908"/>
    </source>
</evidence>
<dbReference type="Gene3D" id="1.10.150.130">
    <property type="match status" value="1"/>
</dbReference>
<dbReference type="InterPro" id="IPR050808">
    <property type="entry name" value="Phage_Integrase"/>
</dbReference>
<dbReference type="PROSITE" id="PS51898">
    <property type="entry name" value="TYR_RECOMBINASE"/>
    <property type="match status" value="1"/>
</dbReference>
<dbReference type="GO" id="GO:0006310">
    <property type="term" value="P:DNA recombination"/>
    <property type="evidence" value="ECO:0007669"/>
    <property type="project" value="UniProtKB-KW"/>
</dbReference>
<evidence type="ECO:0000256" key="4">
    <source>
        <dbReference type="ARBA" id="ARBA00023172"/>
    </source>
</evidence>
<proteinExistence type="inferred from homology"/>
<keyword evidence="4" id="KW-0233">DNA recombination</keyword>
<dbReference type="Proteomes" id="UP000244880">
    <property type="component" value="Unassembled WGS sequence"/>
</dbReference>
<evidence type="ECO:0000259" key="7">
    <source>
        <dbReference type="PROSITE" id="PS51900"/>
    </source>
</evidence>
<dbReference type="PROSITE" id="PS51900">
    <property type="entry name" value="CB"/>
    <property type="match status" value="1"/>
</dbReference>
<dbReference type="PANTHER" id="PTHR30629">
    <property type="entry name" value="PROPHAGE INTEGRASE"/>
    <property type="match status" value="1"/>
</dbReference>
<dbReference type="InterPro" id="IPR002104">
    <property type="entry name" value="Integrase_catalytic"/>
</dbReference>
<dbReference type="GO" id="GO:0003677">
    <property type="term" value="F:DNA binding"/>
    <property type="evidence" value="ECO:0007669"/>
    <property type="project" value="UniProtKB-UniRule"/>
</dbReference>
<organism evidence="8 9">
    <name type="scientific">Ascidiaceihabitans donghaensis</name>
    <dbReference type="NCBI Taxonomy" id="1510460"/>
    <lineage>
        <taxon>Bacteria</taxon>
        <taxon>Pseudomonadati</taxon>
        <taxon>Pseudomonadota</taxon>
        <taxon>Alphaproteobacteria</taxon>
        <taxon>Rhodobacterales</taxon>
        <taxon>Paracoccaceae</taxon>
        <taxon>Ascidiaceihabitans</taxon>
    </lineage>
</organism>
<reference evidence="8 9" key="1">
    <citation type="submission" date="2018-03" db="EMBL/GenBank/DDBJ databases">
        <authorList>
            <person name="Keele B.F."/>
        </authorList>
    </citation>
    <scope>NUCLEOTIDE SEQUENCE [LARGE SCALE GENOMIC DNA]</scope>
    <source>
        <strain evidence="8 9">CECT 8599</strain>
    </source>
</reference>